<feature type="region of interest" description="Disordered" evidence="12">
    <location>
        <begin position="1"/>
        <end position="25"/>
    </location>
</feature>
<keyword evidence="15" id="KW-1185">Reference proteome</keyword>
<dbReference type="HAMAP" id="MF_01925">
    <property type="entry name" value="P5C_reductase"/>
    <property type="match status" value="1"/>
</dbReference>
<organism evidence="15 16">
    <name type="scientific">Pogona vitticeps</name>
    <name type="common">central bearded dragon</name>
    <dbReference type="NCBI Taxonomy" id="103695"/>
    <lineage>
        <taxon>Eukaryota</taxon>
        <taxon>Metazoa</taxon>
        <taxon>Chordata</taxon>
        <taxon>Craniata</taxon>
        <taxon>Vertebrata</taxon>
        <taxon>Euteleostomi</taxon>
        <taxon>Lepidosauria</taxon>
        <taxon>Squamata</taxon>
        <taxon>Bifurcata</taxon>
        <taxon>Unidentata</taxon>
        <taxon>Episquamata</taxon>
        <taxon>Toxicofera</taxon>
        <taxon>Iguania</taxon>
        <taxon>Acrodonta</taxon>
        <taxon>Agamidae</taxon>
        <taxon>Amphibolurinae</taxon>
        <taxon>Pogona</taxon>
    </lineage>
</organism>
<evidence type="ECO:0000256" key="11">
    <source>
        <dbReference type="RuleBase" id="RU003903"/>
    </source>
</evidence>
<evidence type="ECO:0000313" key="16">
    <source>
        <dbReference type="RefSeq" id="XP_072855747.1"/>
    </source>
</evidence>
<comment type="subunit">
    <text evidence="7">Homodecamer; composed of 5 homodimers.</text>
</comment>
<sequence>MNGGAPAGRERGIPAAEGRQAGRQASMERLRELRVGFVGAGRMASAVAQALLLAGKTGPALAHCPGGPSKQDHPESCQGWSFQKSLRSQLAQTGRRSSAPAAGVDHPPGHPRLSPPLNQPGSPKEMDQENISPLGNPGVASPSHIRPPYPRRDYWRTEGEVPPVNIFASAPSNRNLEKFQNLDCKTTHSNLEVVENSTFVFLATKPHVLPAVLREIAPAVHSHHVVISMAAGVTLQTLEEMLPAGTKVLRIMPNLPCTVQAGAIVLARGSFAGEQEAALLKKLLSPCGLCEEGPESYIDIHTGLSGSGVAYAYMFAEALAEGAVKMGMQGATANKIAAQTLLGAAKMILETGEHPAVLRSAVCTPGGTTIHALHELEKGGLRATVMNAVEAATCRAQELGKR</sequence>
<evidence type="ECO:0000259" key="14">
    <source>
        <dbReference type="Pfam" id="PF14748"/>
    </source>
</evidence>
<evidence type="ECO:0000313" key="15">
    <source>
        <dbReference type="Proteomes" id="UP001652642"/>
    </source>
</evidence>
<dbReference type="GeneID" id="110071369"/>
<dbReference type="InterPro" id="IPR000304">
    <property type="entry name" value="Pyrroline-COOH_reductase"/>
</dbReference>
<evidence type="ECO:0000259" key="13">
    <source>
        <dbReference type="Pfam" id="PF03807"/>
    </source>
</evidence>
<comment type="similarity">
    <text evidence="2 11">Belongs to the pyrroline-5-carboxylate reductase family.</text>
</comment>
<comment type="catalytic activity">
    <reaction evidence="8">
        <text>L-proline + NADP(+) = (S)-1-pyrroline-5-carboxylate + NADPH + 2 H(+)</text>
        <dbReference type="Rhea" id="RHEA:14109"/>
        <dbReference type="ChEBI" id="CHEBI:15378"/>
        <dbReference type="ChEBI" id="CHEBI:17388"/>
        <dbReference type="ChEBI" id="CHEBI:57783"/>
        <dbReference type="ChEBI" id="CHEBI:58349"/>
        <dbReference type="ChEBI" id="CHEBI:60039"/>
        <dbReference type="EC" id="1.5.1.2"/>
    </reaction>
    <physiologicalReaction direction="right-to-left" evidence="8">
        <dbReference type="Rhea" id="RHEA:14111"/>
    </physiologicalReaction>
</comment>
<dbReference type="SUPFAM" id="SSF48179">
    <property type="entry name" value="6-phosphogluconate dehydrogenase C-terminal domain-like"/>
    <property type="match status" value="1"/>
</dbReference>
<dbReference type="EC" id="1.5.1.2" evidence="11"/>
<gene>
    <name evidence="16" type="primary">LOC110071369</name>
</gene>
<dbReference type="Gene3D" id="1.10.3730.10">
    <property type="entry name" value="ProC C-terminal domain-like"/>
    <property type="match status" value="1"/>
</dbReference>
<evidence type="ECO:0000256" key="5">
    <source>
        <dbReference type="ARBA" id="ARBA00022857"/>
    </source>
</evidence>
<dbReference type="InterPro" id="IPR029036">
    <property type="entry name" value="P5CR_dimer"/>
</dbReference>
<accession>A0ABM5GDK8</accession>
<evidence type="ECO:0000256" key="1">
    <source>
        <dbReference type="ARBA" id="ARBA00005205"/>
    </source>
</evidence>
<protein>
    <recommendedName>
        <fullName evidence="11">Pyrroline-5-carboxylate reductase</fullName>
        <ecNumber evidence="11">1.5.1.2</ecNumber>
    </recommendedName>
</protein>
<dbReference type="SUPFAM" id="SSF51735">
    <property type="entry name" value="NAD(P)-binding Rossmann-fold domains"/>
    <property type="match status" value="1"/>
</dbReference>
<dbReference type="InterPro" id="IPR028939">
    <property type="entry name" value="P5C_Rdtase_cat_N"/>
</dbReference>
<name>A0ABM5GDK8_9SAUR</name>
<reference evidence="16" key="1">
    <citation type="submission" date="2025-08" db="UniProtKB">
        <authorList>
            <consortium name="RefSeq"/>
        </authorList>
    </citation>
    <scope>IDENTIFICATION</scope>
</reference>
<feature type="region of interest" description="Disordered" evidence="12">
    <location>
        <begin position="85"/>
        <end position="156"/>
    </location>
</feature>
<dbReference type="InterPro" id="IPR036291">
    <property type="entry name" value="NAD(P)-bd_dom_sf"/>
</dbReference>
<feature type="compositionally biased region" description="Polar residues" evidence="12">
    <location>
        <begin position="85"/>
        <end position="96"/>
    </location>
</feature>
<dbReference type="InterPro" id="IPR008927">
    <property type="entry name" value="6-PGluconate_DH-like_C_sf"/>
</dbReference>
<evidence type="ECO:0000256" key="2">
    <source>
        <dbReference type="ARBA" id="ARBA00005525"/>
    </source>
</evidence>
<proteinExistence type="inferred from homology"/>
<dbReference type="PANTHER" id="PTHR11645:SF0">
    <property type="entry name" value="PYRROLINE-5-CARBOXYLATE REDUCTASE 3"/>
    <property type="match status" value="1"/>
</dbReference>
<keyword evidence="3 11" id="KW-0028">Amino-acid biosynthesis</keyword>
<keyword evidence="5 11" id="KW-0521">NADP</keyword>
<evidence type="ECO:0000256" key="10">
    <source>
        <dbReference type="ARBA" id="ARBA00049975"/>
    </source>
</evidence>
<evidence type="ECO:0000256" key="6">
    <source>
        <dbReference type="ARBA" id="ARBA00023002"/>
    </source>
</evidence>
<dbReference type="Pfam" id="PF14748">
    <property type="entry name" value="P5CR_dimer"/>
    <property type="match status" value="1"/>
</dbReference>
<dbReference type="PROSITE" id="PS00521">
    <property type="entry name" value="P5CR"/>
    <property type="match status" value="1"/>
</dbReference>
<comment type="catalytic activity">
    <reaction evidence="9">
        <text>L-proline + NAD(+) = (S)-1-pyrroline-5-carboxylate + NADH + 2 H(+)</text>
        <dbReference type="Rhea" id="RHEA:14105"/>
        <dbReference type="ChEBI" id="CHEBI:15378"/>
        <dbReference type="ChEBI" id="CHEBI:17388"/>
        <dbReference type="ChEBI" id="CHEBI:57540"/>
        <dbReference type="ChEBI" id="CHEBI:57945"/>
        <dbReference type="ChEBI" id="CHEBI:60039"/>
        <dbReference type="EC" id="1.5.1.2"/>
    </reaction>
    <physiologicalReaction direction="right-to-left" evidence="9">
        <dbReference type="Rhea" id="RHEA:14107"/>
    </physiologicalReaction>
</comment>
<dbReference type="Gene3D" id="3.40.50.720">
    <property type="entry name" value="NAD(P)-binding Rossmann-like Domain"/>
    <property type="match status" value="1"/>
</dbReference>
<dbReference type="Proteomes" id="UP001652642">
    <property type="component" value="Chromosome 4"/>
</dbReference>
<comment type="function">
    <text evidence="10">Oxidoreductase that catalyzes the last step in proline biosynthesis, which corresponds to the reduction of pyrroline-5-carboxylate (P5C) to L-proline using NAD(P)H. Proline is synthesized from either glutamate or ornithine; both are converted to P5C, and then to proline via pyrroline-5-carboxylate reductases (PYCRs). PYCR3 is exclusively linked to the biosynthesis of proline from ornithine.</text>
</comment>
<evidence type="ECO:0000256" key="4">
    <source>
        <dbReference type="ARBA" id="ARBA00022650"/>
    </source>
</evidence>
<evidence type="ECO:0000256" key="3">
    <source>
        <dbReference type="ARBA" id="ARBA00022605"/>
    </source>
</evidence>
<feature type="domain" description="Pyrroline-5-carboxylate reductase catalytic N-terminal" evidence="13">
    <location>
        <begin position="165"/>
        <end position="232"/>
    </location>
</feature>
<dbReference type="Pfam" id="PF03807">
    <property type="entry name" value="F420_oxidored"/>
    <property type="match status" value="1"/>
</dbReference>
<dbReference type="PANTHER" id="PTHR11645">
    <property type="entry name" value="PYRROLINE-5-CARBOXYLATE REDUCTASE"/>
    <property type="match status" value="1"/>
</dbReference>
<keyword evidence="4 11" id="KW-0641">Proline biosynthesis</keyword>
<evidence type="ECO:0000256" key="8">
    <source>
        <dbReference type="ARBA" id="ARBA00049867"/>
    </source>
</evidence>
<dbReference type="InterPro" id="IPR053790">
    <property type="entry name" value="P5CR-like_CS"/>
</dbReference>
<evidence type="ECO:0000256" key="9">
    <source>
        <dbReference type="ARBA" id="ARBA00049875"/>
    </source>
</evidence>
<feature type="domain" description="Pyrroline-5-carboxylate reductase dimerisation" evidence="14">
    <location>
        <begin position="295"/>
        <end position="399"/>
    </location>
</feature>
<keyword evidence="6 11" id="KW-0560">Oxidoreductase</keyword>
<comment type="pathway">
    <text evidence="1 11">Amino-acid biosynthesis; L-proline biosynthesis; L-proline from L-glutamate 5-semialdehyde: step 1/1.</text>
</comment>
<evidence type="ECO:0000256" key="7">
    <source>
        <dbReference type="ARBA" id="ARBA00038523"/>
    </source>
</evidence>
<evidence type="ECO:0000256" key="12">
    <source>
        <dbReference type="SAM" id="MobiDB-lite"/>
    </source>
</evidence>
<dbReference type="RefSeq" id="XP_072855747.1">
    <property type="nucleotide sequence ID" value="XM_072999646.1"/>
</dbReference>
<dbReference type="NCBIfam" id="TIGR00112">
    <property type="entry name" value="proC"/>
    <property type="match status" value="1"/>
</dbReference>